<sequence>MTSDNSDSLSTRTPTTLPTEHLLSFCQSSGVKLSDFSTTEWMLCLSEYIRLSTVVLTLAGFLDATLNLKDESYKPYRKLNDTLLYINTQSNHPRCVLNQVPQSVNKRLNSISCNAAVYTEAKKDNARALRESGYKPMFEYIPKTSTQGQEQRKKRQRRKISECDRVSTTLHTRVCSMEHSIHSIAEESLRRKLASTTMKYRDMRQKALRDERSGSGNLHDTQTKNLVPTRTSRLWMEEHPTLFGLP</sequence>
<protein>
    <submittedName>
        <fullName evidence="1">Uncharacterized protein</fullName>
    </submittedName>
</protein>
<gene>
    <name evidence="1" type="ORF">RRG08_008728</name>
</gene>
<comment type="caution">
    <text evidence="1">The sequence shown here is derived from an EMBL/GenBank/DDBJ whole genome shotgun (WGS) entry which is preliminary data.</text>
</comment>
<dbReference type="EMBL" id="JAWDGP010007856">
    <property type="protein sequence ID" value="KAK3702340.1"/>
    <property type="molecule type" value="Genomic_DNA"/>
</dbReference>
<organism evidence="1 2">
    <name type="scientific">Elysia crispata</name>
    <name type="common">lettuce slug</name>
    <dbReference type="NCBI Taxonomy" id="231223"/>
    <lineage>
        <taxon>Eukaryota</taxon>
        <taxon>Metazoa</taxon>
        <taxon>Spiralia</taxon>
        <taxon>Lophotrochozoa</taxon>
        <taxon>Mollusca</taxon>
        <taxon>Gastropoda</taxon>
        <taxon>Heterobranchia</taxon>
        <taxon>Euthyneura</taxon>
        <taxon>Panpulmonata</taxon>
        <taxon>Sacoglossa</taxon>
        <taxon>Placobranchoidea</taxon>
        <taxon>Plakobranchidae</taxon>
        <taxon>Elysia</taxon>
    </lineage>
</organism>
<name>A0AAE1CK03_9GAST</name>
<dbReference type="AlphaFoldDB" id="A0AAE1CK03"/>
<keyword evidence="2" id="KW-1185">Reference proteome</keyword>
<accession>A0AAE1CK03</accession>
<proteinExistence type="predicted"/>
<evidence type="ECO:0000313" key="1">
    <source>
        <dbReference type="EMBL" id="KAK3702340.1"/>
    </source>
</evidence>
<evidence type="ECO:0000313" key="2">
    <source>
        <dbReference type="Proteomes" id="UP001283361"/>
    </source>
</evidence>
<dbReference type="Proteomes" id="UP001283361">
    <property type="component" value="Unassembled WGS sequence"/>
</dbReference>
<reference evidence="1" key="1">
    <citation type="journal article" date="2023" name="G3 (Bethesda)">
        <title>A reference genome for the long-term kleptoplast-retaining sea slug Elysia crispata morphotype clarki.</title>
        <authorList>
            <person name="Eastman K.E."/>
            <person name="Pendleton A.L."/>
            <person name="Shaikh M.A."/>
            <person name="Suttiyut T."/>
            <person name="Ogas R."/>
            <person name="Tomko P."/>
            <person name="Gavelis G."/>
            <person name="Widhalm J.R."/>
            <person name="Wisecaver J.H."/>
        </authorList>
    </citation>
    <scope>NUCLEOTIDE SEQUENCE</scope>
    <source>
        <strain evidence="1">ECLA1</strain>
    </source>
</reference>